<reference evidence="3" key="1">
    <citation type="submission" date="2023-09" db="EMBL/GenBank/DDBJ databases">
        <title>Biosynthesis of haloterpenoids in red algae via microbial-like type I terpene synthases.</title>
        <authorList>
            <person name="Steele T.S."/>
            <person name="Burkhardt I."/>
            <person name="Moore M.L."/>
            <person name="de Rond T."/>
            <person name="Michael T.P."/>
            <person name="Moore B.S."/>
        </authorList>
    </citation>
    <scope>NUCLEOTIDE SEQUENCE</scope>
</reference>
<comment type="cofactor">
    <cofactor evidence="2">
        <name>Mg(2+)</name>
        <dbReference type="ChEBI" id="CHEBI:18420"/>
    </cofactor>
</comment>
<dbReference type="Pfam" id="PF19086">
    <property type="entry name" value="Terpene_syn_C_2"/>
    <property type="match status" value="1"/>
</dbReference>
<dbReference type="GO" id="GO:0010333">
    <property type="term" value="F:terpene synthase activity"/>
    <property type="evidence" value="ECO:0007669"/>
    <property type="project" value="InterPro"/>
</dbReference>
<evidence type="ECO:0000256" key="2">
    <source>
        <dbReference type="RuleBase" id="RU366034"/>
    </source>
</evidence>
<dbReference type="InterPro" id="IPR034686">
    <property type="entry name" value="Terpene_cyclase-like_2"/>
</dbReference>
<keyword evidence="2" id="KW-0460">Magnesium</keyword>
<dbReference type="GO" id="GO:0046872">
    <property type="term" value="F:metal ion binding"/>
    <property type="evidence" value="ECO:0007669"/>
    <property type="project" value="UniProtKB-KW"/>
</dbReference>
<keyword evidence="2" id="KW-0456">Lyase</keyword>
<accession>A0AA96UZU7</accession>
<dbReference type="Gene3D" id="1.10.600.10">
    <property type="entry name" value="Farnesyl Diphosphate Synthase"/>
    <property type="match status" value="1"/>
</dbReference>
<proteinExistence type="inferred from homology"/>
<dbReference type="SUPFAM" id="SSF48576">
    <property type="entry name" value="Terpenoid synthases"/>
    <property type="match status" value="1"/>
</dbReference>
<name>A0AA96UZU7_9FLOR</name>
<evidence type="ECO:0000256" key="1">
    <source>
        <dbReference type="ARBA" id="ARBA00006333"/>
    </source>
</evidence>
<dbReference type="GO" id="GO:0008299">
    <property type="term" value="P:isoprenoid biosynthetic process"/>
    <property type="evidence" value="ECO:0007669"/>
    <property type="project" value="UniProtKB-ARBA"/>
</dbReference>
<evidence type="ECO:0000313" key="3">
    <source>
        <dbReference type="EMBL" id="WNY22658.1"/>
    </source>
</evidence>
<dbReference type="PANTHER" id="PTHR35201:SF4">
    <property type="entry name" value="BETA-PINACENE SYNTHASE-RELATED"/>
    <property type="match status" value="1"/>
</dbReference>
<dbReference type="PANTHER" id="PTHR35201">
    <property type="entry name" value="TERPENE SYNTHASE"/>
    <property type="match status" value="1"/>
</dbReference>
<keyword evidence="2" id="KW-0479">Metal-binding</keyword>
<dbReference type="AlphaFoldDB" id="A0AA96UZU7"/>
<dbReference type="EC" id="4.2.3.-" evidence="2"/>
<sequence>MPGNNFPSSLSSEEQNCGFAKVKYSSFNLLGTDFVNEHEQEAYEKSLALLQSLRIINTAKQLEAVKKSQFERITARTFPFANMERLTVANDMMILTFLIDDHWDSVDAEDKKAMDRVNMVSSQLVNILQGHEPQPNDDPVIFGMKSILDRTISMNSNWIRLMREDYIRGLEVCHLERVSRMDADTLTLPMYESNRYYSAIALPFIDLSAAMVCSGDPNDVLSSPYIQMMTRLAVYHISYSNDIIGFHKERKETSLNNLIKVMAKNNQQSFEDALEGALKSTNQLVDAFLNLEKMVHIHGLSLHVGRDRLNGDILKYIEVLKYWMRGSLDWHFESARYKDYTPISS</sequence>
<dbReference type="InterPro" id="IPR008949">
    <property type="entry name" value="Isoprenoid_synthase_dom_sf"/>
</dbReference>
<dbReference type="EMBL" id="OR515533">
    <property type="protein sequence ID" value="WNY22658.1"/>
    <property type="molecule type" value="Genomic_DNA"/>
</dbReference>
<comment type="similarity">
    <text evidence="1 2">Belongs to the terpene synthase family.</text>
</comment>
<organism evidence="3">
    <name type="scientific">Laurencia subopposita</name>
    <dbReference type="NCBI Taxonomy" id="3071698"/>
    <lineage>
        <taxon>Eukaryota</taxon>
        <taxon>Rhodophyta</taxon>
        <taxon>Florideophyceae</taxon>
        <taxon>Rhodymeniophycidae</taxon>
        <taxon>Ceramiales</taxon>
        <taxon>Rhodomelaceae</taxon>
        <taxon>Laurencieae</taxon>
        <taxon>Laurencia</taxon>
    </lineage>
</organism>
<protein>
    <recommendedName>
        <fullName evidence="2">Terpene synthase</fullName>
        <ecNumber evidence="2">4.2.3.-</ecNumber>
    </recommendedName>
</protein>